<dbReference type="PROSITE" id="PS50011">
    <property type="entry name" value="PROTEIN_KINASE_DOM"/>
    <property type="match status" value="1"/>
</dbReference>
<keyword evidence="7" id="KW-1185">Reference proteome</keyword>
<keyword evidence="5" id="KW-0067">ATP-binding</keyword>
<evidence type="ECO:0000313" key="8">
    <source>
        <dbReference type="WBParaSite" id="jg882"/>
    </source>
</evidence>
<dbReference type="GO" id="GO:0005524">
    <property type="term" value="F:ATP binding"/>
    <property type="evidence" value="ECO:0007669"/>
    <property type="project" value="UniProtKB-KW"/>
</dbReference>
<dbReference type="InterPro" id="IPR000719">
    <property type="entry name" value="Prot_kinase_dom"/>
</dbReference>
<proteinExistence type="predicted"/>
<sequence>MPYTEENVYRSVMEFVNGDTLDDFLKEKKPLTENLACLFLRQIAEGLHWLHKHNIIYGDLKPSNVIVEKNENFQFLKLTGKIKIIDFGLSTLGSDPEINANQKYSFFVDWWAFGILMYKMLYGDEDLEYSKENFSFQQKPSLEQEKIENEHKELTKIYKLKFPDKVISPDAKDLLSRLLNKDLNNRLGYGEVVHVYNEILQSDWLKKGNETFRKFFESPDKEFMTNFLKKELNISAEISEITEAHISRHKQTQSLSQSFRNALSGPLSAFSGPLSGLSGPLPGFNKKIKIRN</sequence>
<protein>
    <submittedName>
        <fullName evidence="8">Protein kinase domain-containing protein</fullName>
    </submittedName>
</protein>
<dbReference type="AlphaFoldDB" id="A0A915EQT6"/>
<keyword evidence="2" id="KW-0808">Transferase</keyword>
<evidence type="ECO:0000256" key="2">
    <source>
        <dbReference type="ARBA" id="ARBA00022679"/>
    </source>
</evidence>
<accession>A0A915EQT6</accession>
<dbReference type="SMART" id="SM00220">
    <property type="entry name" value="S_TKc"/>
    <property type="match status" value="1"/>
</dbReference>
<evidence type="ECO:0000256" key="3">
    <source>
        <dbReference type="ARBA" id="ARBA00022741"/>
    </source>
</evidence>
<name>A0A915EQT6_9BILA</name>
<feature type="domain" description="Protein kinase" evidence="6">
    <location>
        <begin position="1"/>
        <end position="200"/>
    </location>
</feature>
<dbReference type="InterPro" id="IPR008271">
    <property type="entry name" value="Ser/Thr_kinase_AS"/>
</dbReference>
<evidence type="ECO:0000313" key="7">
    <source>
        <dbReference type="Proteomes" id="UP000887574"/>
    </source>
</evidence>
<dbReference type="GO" id="GO:0004674">
    <property type="term" value="F:protein serine/threonine kinase activity"/>
    <property type="evidence" value="ECO:0007669"/>
    <property type="project" value="UniProtKB-KW"/>
</dbReference>
<keyword evidence="4" id="KW-0418">Kinase</keyword>
<evidence type="ECO:0000256" key="5">
    <source>
        <dbReference type="ARBA" id="ARBA00022840"/>
    </source>
</evidence>
<dbReference type="WBParaSite" id="jg882">
    <property type="protein sequence ID" value="jg882"/>
    <property type="gene ID" value="jg882"/>
</dbReference>
<keyword evidence="3" id="KW-0547">Nucleotide-binding</keyword>
<dbReference type="Proteomes" id="UP000887574">
    <property type="component" value="Unplaced"/>
</dbReference>
<dbReference type="InterPro" id="IPR011009">
    <property type="entry name" value="Kinase-like_dom_sf"/>
</dbReference>
<reference evidence="8" key="1">
    <citation type="submission" date="2022-11" db="UniProtKB">
        <authorList>
            <consortium name="WormBaseParasite"/>
        </authorList>
    </citation>
    <scope>IDENTIFICATION</scope>
</reference>
<evidence type="ECO:0000259" key="6">
    <source>
        <dbReference type="PROSITE" id="PS50011"/>
    </source>
</evidence>
<dbReference type="Pfam" id="PF00069">
    <property type="entry name" value="Pkinase"/>
    <property type="match status" value="1"/>
</dbReference>
<dbReference type="GO" id="GO:0005634">
    <property type="term" value="C:nucleus"/>
    <property type="evidence" value="ECO:0007669"/>
    <property type="project" value="TreeGrafter"/>
</dbReference>
<dbReference type="SUPFAM" id="SSF56112">
    <property type="entry name" value="Protein kinase-like (PK-like)"/>
    <property type="match status" value="1"/>
</dbReference>
<evidence type="ECO:0000256" key="1">
    <source>
        <dbReference type="ARBA" id="ARBA00022527"/>
    </source>
</evidence>
<evidence type="ECO:0000256" key="4">
    <source>
        <dbReference type="ARBA" id="ARBA00022777"/>
    </source>
</evidence>
<organism evidence="7 8">
    <name type="scientific">Ditylenchus dipsaci</name>
    <dbReference type="NCBI Taxonomy" id="166011"/>
    <lineage>
        <taxon>Eukaryota</taxon>
        <taxon>Metazoa</taxon>
        <taxon>Ecdysozoa</taxon>
        <taxon>Nematoda</taxon>
        <taxon>Chromadorea</taxon>
        <taxon>Rhabditida</taxon>
        <taxon>Tylenchina</taxon>
        <taxon>Tylenchomorpha</taxon>
        <taxon>Sphaerularioidea</taxon>
        <taxon>Anguinidae</taxon>
        <taxon>Anguininae</taxon>
        <taxon>Ditylenchus</taxon>
    </lineage>
</organism>
<dbReference type="PANTHER" id="PTHR24345:SF0">
    <property type="entry name" value="CELL CYCLE SERINE_THREONINE-PROTEIN KINASE CDC5_MSD2"/>
    <property type="match status" value="1"/>
</dbReference>
<keyword evidence="1" id="KW-0723">Serine/threonine-protein kinase</keyword>
<dbReference type="PANTHER" id="PTHR24345">
    <property type="entry name" value="SERINE/THREONINE-PROTEIN KINASE PLK"/>
    <property type="match status" value="1"/>
</dbReference>
<dbReference type="Gene3D" id="1.10.510.10">
    <property type="entry name" value="Transferase(Phosphotransferase) domain 1"/>
    <property type="match status" value="1"/>
</dbReference>
<dbReference type="PROSITE" id="PS00108">
    <property type="entry name" value="PROTEIN_KINASE_ST"/>
    <property type="match status" value="1"/>
</dbReference>